<dbReference type="PANTHER" id="PTHR31283:SF5">
    <property type="entry name" value="EKC_KEOPS COMPLEX SUBUNIT LAGE3"/>
    <property type="match status" value="1"/>
</dbReference>
<dbReference type="EMBL" id="JAADJZ010000036">
    <property type="protein sequence ID" value="KAF2865121.1"/>
    <property type="molecule type" value="Genomic_DNA"/>
</dbReference>
<dbReference type="AlphaFoldDB" id="A0A7C8M1Z0"/>
<dbReference type="Proteomes" id="UP000481861">
    <property type="component" value="Unassembled WGS sequence"/>
</dbReference>
<sequence length="150" mass="15985">MTPNVTFAHISLSDADSGHLKNRKSAAMAESKDAADEFPCRLTLNIPFPTPRLASTALRAIAVDRELSPLVRRSFSLVSAAEQDSESTEQNVLCVEYTASTNRSLRVAVNGFFESIGVVVSVMKELDVDVAYGPVEGGLDGVQGLQGVEG</sequence>
<reference evidence="2 3" key="1">
    <citation type="submission" date="2020-01" db="EMBL/GenBank/DDBJ databases">
        <authorList>
            <consortium name="DOE Joint Genome Institute"/>
            <person name="Haridas S."/>
            <person name="Albert R."/>
            <person name="Binder M."/>
            <person name="Bloem J."/>
            <person name="Labutti K."/>
            <person name="Salamov A."/>
            <person name="Andreopoulos B."/>
            <person name="Baker S.E."/>
            <person name="Barry K."/>
            <person name="Bills G."/>
            <person name="Bluhm B.H."/>
            <person name="Cannon C."/>
            <person name="Castanera R."/>
            <person name="Culley D.E."/>
            <person name="Daum C."/>
            <person name="Ezra D."/>
            <person name="Gonzalez J.B."/>
            <person name="Henrissat B."/>
            <person name="Kuo A."/>
            <person name="Liang C."/>
            <person name="Lipzen A."/>
            <person name="Lutzoni F."/>
            <person name="Magnuson J."/>
            <person name="Mondo S."/>
            <person name="Nolan M."/>
            <person name="Ohm R."/>
            <person name="Pangilinan J."/>
            <person name="Park H.-J.H."/>
            <person name="Ramirez L."/>
            <person name="Alfaro M."/>
            <person name="Sun H."/>
            <person name="Tritt A."/>
            <person name="Yoshinaga Y."/>
            <person name="Zwiers L.-H.L."/>
            <person name="Turgeon B.G."/>
            <person name="Goodwin S.B."/>
            <person name="Spatafora J.W."/>
            <person name="Crous P.W."/>
            <person name="Grigoriev I.V."/>
        </authorList>
    </citation>
    <scope>NUCLEOTIDE SEQUENCE [LARGE SCALE GENOMIC DNA]</scope>
    <source>
        <strain evidence="2 3">CBS 611.86</strain>
    </source>
</reference>
<dbReference type="Pfam" id="PF09341">
    <property type="entry name" value="Pcc1"/>
    <property type="match status" value="1"/>
</dbReference>
<comment type="caution">
    <text evidence="2">The sequence shown here is derived from an EMBL/GenBank/DDBJ whole genome shotgun (WGS) entry which is preliminary data.</text>
</comment>
<dbReference type="GO" id="GO:0070525">
    <property type="term" value="P:tRNA threonylcarbamoyladenosine metabolic process"/>
    <property type="evidence" value="ECO:0007669"/>
    <property type="project" value="TreeGrafter"/>
</dbReference>
<dbReference type="GO" id="GO:0000408">
    <property type="term" value="C:EKC/KEOPS complex"/>
    <property type="evidence" value="ECO:0007669"/>
    <property type="project" value="TreeGrafter"/>
</dbReference>
<dbReference type="Gene3D" id="3.30.310.50">
    <property type="entry name" value="Alpha-D-phosphohexomutase, C-terminal domain"/>
    <property type="match status" value="1"/>
</dbReference>
<dbReference type="PANTHER" id="PTHR31283">
    <property type="entry name" value="EKC/KEOPS COMPLEX SUBUNIT PCC1 FAMILY MEMBER"/>
    <property type="match status" value="1"/>
</dbReference>
<comment type="similarity">
    <text evidence="1">Belongs to the CTAG/PCC1 family.</text>
</comment>
<gene>
    <name evidence="2" type="ORF">BDV95DRAFT_612912</name>
</gene>
<organism evidence="2 3">
    <name type="scientific">Massariosphaeria phaeospora</name>
    <dbReference type="NCBI Taxonomy" id="100035"/>
    <lineage>
        <taxon>Eukaryota</taxon>
        <taxon>Fungi</taxon>
        <taxon>Dikarya</taxon>
        <taxon>Ascomycota</taxon>
        <taxon>Pezizomycotina</taxon>
        <taxon>Dothideomycetes</taxon>
        <taxon>Pleosporomycetidae</taxon>
        <taxon>Pleosporales</taxon>
        <taxon>Pleosporales incertae sedis</taxon>
        <taxon>Massariosphaeria</taxon>
    </lineage>
</organism>
<evidence type="ECO:0000313" key="2">
    <source>
        <dbReference type="EMBL" id="KAF2865121.1"/>
    </source>
</evidence>
<name>A0A7C8M1Z0_9PLEO</name>
<protein>
    <submittedName>
        <fullName evidence="2">Transcription factor Pcc1-domain-containing protein</fullName>
    </submittedName>
</protein>
<dbReference type="FunFam" id="3.30.310.50:FF:000011">
    <property type="entry name" value="Transcription factor Pcc1"/>
    <property type="match status" value="1"/>
</dbReference>
<evidence type="ECO:0000256" key="1">
    <source>
        <dbReference type="ARBA" id="ARBA00007073"/>
    </source>
</evidence>
<dbReference type="InterPro" id="IPR015419">
    <property type="entry name" value="CTAG/Pcc1"/>
</dbReference>
<proteinExistence type="inferred from homology"/>
<keyword evidence="3" id="KW-1185">Reference proteome</keyword>
<evidence type="ECO:0000313" key="3">
    <source>
        <dbReference type="Proteomes" id="UP000481861"/>
    </source>
</evidence>
<accession>A0A7C8M1Z0</accession>
<dbReference type="OrthoDB" id="10025739at2759"/>